<name>A0A0R3E3E0_9BRAD</name>
<proteinExistence type="predicted"/>
<keyword evidence="2" id="KW-1185">Reference proteome</keyword>
<protein>
    <recommendedName>
        <fullName evidence="3">Tetratricopeptide repeat protein</fullName>
    </recommendedName>
</protein>
<dbReference type="Gene3D" id="1.25.40.10">
    <property type="entry name" value="Tetratricopeptide repeat domain"/>
    <property type="match status" value="2"/>
</dbReference>
<evidence type="ECO:0008006" key="3">
    <source>
        <dbReference type="Google" id="ProtNLM"/>
    </source>
</evidence>
<gene>
    <name evidence="1" type="ORF">AOQ71_04535</name>
</gene>
<dbReference type="AlphaFoldDB" id="A0A0R3E3E0"/>
<dbReference type="STRING" id="989370.AOQ71_04535"/>
<dbReference type="InterPro" id="IPR011990">
    <property type="entry name" value="TPR-like_helical_dom_sf"/>
</dbReference>
<evidence type="ECO:0000313" key="1">
    <source>
        <dbReference type="EMBL" id="KRQ16707.1"/>
    </source>
</evidence>
<comment type="caution">
    <text evidence="1">The sequence shown here is derived from an EMBL/GenBank/DDBJ whole genome shotgun (WGS) entry which is preliminary data.</text>
</comment>
<evidence type="ECO:0000313" key="2">
    <source>
        <dbReference type="Proteomes" id="UP000051936"/>
    </source>
</evidence>
<accession>A0A0R3E3E0</accession>
<sequence>MPELAIGERGVGTLIDLFSVLDESDKDRFPNRLAISPDASIHAARLALRGFGDPQGALTGLEEQIKLARILMRSVRFDVVERVVSERGWSPQKIFSLGADLHRLSALLNVQLHQLDTARGHLLRAIACRPDDPNLAFYLVDVYCQERRFVDGFTLLDRTFEAFAPGRPEHLLGLYRLTLDAHTAGALTDATQLYESILRKPNIGVFAELATRQLHHIEIGANALPASNVLNYHYAHGWDKLKASDFEGALSSFCDILAWRPDHEASWFAVGDIFTRGVSQKGLSGEGQDNIRINICPDLDDLRRGELLNAVQSLRIASSFDNDPNVAWESHQLLTACYLELAEPMQAVRTATVLTEKDPDRAASWATLSMARLVNLEFKGAVDAASKALSIDSSDSAAKMVLATLKTIVDSA</sequence>
<organism evidence="1 2">
    <name type="scientific">Bradyrhizobium manausense</name>
    <dbReference type="NCBI Taxonomy" id="989370"/>
    <lineage>
        <taxon>Bacteria</taxon>
        <taxon>Pseudomonadati</taxon>
        <taxon>Pseudomonadota</taxon>
        <taxon>Alphaproteobacteria</taxon>
        <taxon>Hyphomicrobiales</taxon>
        <taxon>Nitrobacteraceae</taxon>
        <taxon>Bradyrhizobium</taxon>
    </lineage>
</organism>
<dbReference type="EMBL" id="LJYG01000023">
    <property type="protein sequence ID" value="KRQ16707.1"/>
    <property type="molecule type" value="Genomic_DNA"/>
</dbReference>
<reference evidence="1 2" key="1">
    <citation type="submission" date="2015-09" db="EMBL/GenBank/DDBJ databases">
        <title>Draft Genome Sequence of Bradyrhizobium manausense Strain BR 3351T, a Novel Symbiotic Nitrogen-Fixing Alphaproteobacterium Isolated from Brazilian Amazon Rain Forest.</title>
        <authorList>
            <person name="De Araujo J.L."/>
            <person name="Zilli J.E."/>
        </authorList>
    </citation>
    <scope>NUCLEOTIDE SEQUENCE [LARGE SCALE GENOMIC DNA]</scope>
    <source>
        <strain evidence="1 2">BR3351</strain>
    </source>
</reference>
<dbReference type="Proteomes" id="UP000051936">
    <property type="component" value="Unassembled WGS sequence"/>
</dbReference>
<dbReference type="SUPFAM" id="SSF48452">
    <property type="entry name" value="TPR-like"/>
    <property type="match status" value="2"/>
</dbReference>